<protein>
    <submittedName>
        <fullName evidence="1">Uncharacterized protein</fullName>
    </submittedName>
</protein>
<evidence type="ECO:0000313" key="1">
    <source>
        <dbReference type="EMBL" id="TFY82321.1"/>
    </source>
</evidence>
<dbReference type="OrthoDB" id="2776460at2759"/>
<accession>A0A4Z0A7R7</accession>
<organism evidence="1 2">
    <name type="scientific">Hericium alpestre</name>
    <dbReference type="NCBI Taxonomy" id="135208"/>
    <lineage>
        <taxon>Eukaryota</taxon>
        <taxon>Fungi</taxon>
        <taxon>Dikarya</taxon>
        <taxon>Basidiomycota</taxon>
        <taxon>Agaricomycotina</taxon>
        <taxon>Agaricomycetes</taxon>
        <taxon>Russulales</taxon>
        <taxon>Hericiaceae</taxon>
        <taxon>Hericium</taxon>
    </lineage>
</organism>
<name>A0A4Z0A7R7_9AGAM</name>
<comment type="caution">
    <text evidence="1">The sequence shown here is derived from an EMBL/GenBank/DDBJ whole genome shotgun (WGS) entry which is preliminary data.</text>
</comment>
<dbReference type="EMBL" id="SFCI01000119">
    <property type="protein sequence ID" value="TFY82321.1"/>
    <property type="molecule type" value="Genomic_DNA"/>
</dbReference>
<dbReference type="Pfam" id="PF20174">
    <property type="entry name" value="DUF6540"/>
    <property type="match status" value="1"/>
</dbReference>
<dbReference type="AlphaFoldDB" id="A0A4Z0A7R7"/>
<gene>
    <name evidence="1" type="ORF">EWM64_g1693</name>
</gene>
<proteinExistence type="predicted"/>
<keyword evidence="2" id="KW-1185">Reference proteome</keyword>
<dbReference type="Proteomes" id="UP000298061">
    <property type="component" value="Unassembled WGS sequence"/>
</dbReference>
<dbReference type="InterPro" id="IPR046670">
    <property type="entry name" value="DUF6540"/>
</dbReference>
<sequence>MTRIGNEIQGPSAYFESPPNVLRQYKKASLDTFQPTDSNTLSSAMVATAELSVITYTPSAHSMAHWAIYLRIVEGNEIQHLIYQANGDEGELELDIREADPKASSRFRGLINVSDIDDQDTIAQVKETLERQPMQNTIPSWNCQDWVMEALEALNDEMLLDEYQYQEAKDTLENLFHD</sequence>
<evidence type="ECO:0000313" key="2">
    <source>
        <dbReference type="Proteomes" id="UP000298061"/>
    </source>
</evidence>
<reference evidence="1 2" key="1">
    <citation type="submission" date="2019-02" db="EMBL/GenBank/DDBJ databases">
        <title>Genome sequencing of the rare red list fungi Hericium alpestre (H. flagellum).</title>
        <authorList>
            <person name="Buettner E."/>
            <person name="Kellner H."/>
        </authorList>
    </citation>
    <scope>NUCLEOTIDE SEQUENCE [LARGE SCALE GENOMIC DNA]</scope>
    <source>
        <strain evidence="1 2">DSM 108284</strain>
    </source>
</reference>